<dbReference type="AlphaFoldDB" id="A0A4Q7J401"/>
<keyword evidence="4" id="KW-1185">Reference proteome</keyword>
<evidence type="ECO:0000313" key="3">
    <source>
        <dbReference type="EMBL" id="RZQ61386.1"/>
    </source>
</evidence>
<feature type="domain" description="Pyrrolo-quinoline quinone repeat" evidence="2">
    <location>
        <begin position="226"/>
        <end position="374"/>
    </location>
</feature>
<dbReference type="EMBL" id="SFCC01000012">
    <property type="protein sequence ID" value="RZQ61386.1"/>
    <property type="molecule type" value="Genomic_DNA"/>
</dbReference>
<reference evidence="3 4" key="1">
    <citation type="submission" date="2019-02" db="EMBL/GenBank/DDBJ databases">
        <title>Draft genome sequence of Amycolatopsis sp. 8-3EHSu isolated from roots of Suaeda maritima.</title>
        <authorList>
            <person name="Duangmal K."/>
            <person name="Chantavorakit T."/>
        </authorList>
    </citation>
    <scope>NUCLEOTIDE SEQUENCE [LARGE SCALE GENOMIC DNA]</scope>
    <source>
        <strain evidence="3 4">8-3EHSu</strain>
    </source>
</reference>
<keyword evidence="1" id="KW-1133">Transmembrane helix</keyword>
<organism evidence="3 4">
    <name type="scientific">Amycolatopsis suaedae</name>
    <dbReference type="NCBI Taxonomy" id="2510978"/>
    <lineage>
        <taxon>Bacteria</taxon>
        <taxon>Bacillati</taxon>
        <taxon>Actinomycetota</taxon>
        <taxon>Actinomycetes</taxon>
        <taxon>Pseudonocardiales</taxon>
        <taxon>Pseudonocardiaceae</taxon>
        <taxon>Amycolatopsis</taxon>
    </lineage>
</organism>
<dbReference type="Proteomes" id="UP000292003">
    <property type="component" value="Unassembled WGS sequence"/>
</dbReference>
<evidence type="ECO:0000256" key="1">
    <source>
        <dbReference type="SAM" id="Phobius"/>
    </source>
</evidence>
<accession>A0A4Q7J401</accession>
<dbReference type="InterPro" id="IPR011047">
    <property type="entry name" value="Quinoprotein_ADH-like_sf"/>
</dbReference>
<comment type="caution">
    <text evidence="3">The sequence shown here is derived from an EMBL/GenBank/DDBJ whole genome shotgun (WGS) entry which is preliminary data.</text>
</comment>
<protein>
    <recommendedName>
        <fullName evidence="2">Pyrrolo-quinoline quinone repeat domain-containing protein</fullName>
    </recommendedName>
</protein>
<evidence type="ECO:0000313" key="4">
    <source>
        <dbReference type="Proteomes" id="UP000292003"/>
    </source>
</evidence>
<dbReference type="PANTHER" id="PTHR34512:SF30">
    <property type="entry name" value="OUTER MEMBRANE PROTEIN ASSEMBLY FACTOR BAMB"/>
    <property type="match status" value="1"/>
</dbReference>
<proteinExistence type="predicted"/>
<dbReference type="PANTHER" id="PTHR34512">
    <property type="entry name" value="CELL SURFACE PROTEIN"/>
    <property type="match status" value="1"/>
</dbReference>
<dbReference type="OrthoDB" id="256225at2"/>
<evidence type="ECO:0000259" key="2">
    <source>
        <dbReference type="Pfam" id="PF13360"/>
    </source>
</evidence>
<feature type="transmembrane region" description="Helical" evidence="1">
    <location>
        <begin position="50"/>
        <end position="75"/>
    </location>
</feature>
<dbReference type="Gene3D" id="2.130.10.10">
    <property type="entry name" value="YVTN repeat-like/Quinoprotein amine dehydrogenase"/>
    <property type="match status" value="1"/>
</dbReference>
<gene>
    <name evidence="3" type="ORF">EWH70_23665</name>
</gene>
<dbReference type="RefSeq" id="WP_130477689.1">
    <property type="nucleotide sequence ID" value="NZ_SFCC01000012.1"/>
</dbReference>
<keyword evidence="1" id="KW-0812">Transmembrane</keyword>
<feature type="transmembrane region" description="Helical" evidence="1">
    <location>
        <begin position="153"/>
        <end position="173"/>
    </location>
</feature>
<dbReference type="InterPro" id="IPR015943">
    <property type="entry name" value="WD40/YVTN_repeat-like_dom_sf"/>
</dbReference>
<feature type="transmembrane region" description="Helical" evidence="1">
    <location>
        <begin position="82"/>
        <end position="102"/>
    </location>
</feature>
<dbReference type="SMART" id="SM00564">
    <property type="entry name" value="PQQ"/>
    <property type="match status" value="3"/>
</dbReference>
<name>A0A4Q7J401_9PSEU</name>
<dbReference type="Pfam" id="PF13360">
    <property type="entry name" value="PQQ_2"/>
    <property type="match status" value="1"/>
</dbReference>
<dbReference type="InterPro" id="IPR018391">
    <property type="entry name" value="PQQ_b-propeller_rpt"/>
</dbReference>
<keyword evidence="1" id="KW-0472">Membrane</keyword>
<dbReference type="InterPro" id="IPR002372">
    <property type="entry name" value="PQQ_rpt_dom"/>
</dbReference>
<dbReference type="SUPFAM" id="SSF50998">
    <property type="entry name" value="Quinoprotein alcohol dehydrogenase-like"/>
    <property type="match status" value="1"/>
</dbReference>
<feature type="transmembrane region" description="Helical" evidence="1">
    <location>
        <begin position="122"/>
        <end position="141"/>
    </location>
</feature>
<sequence length="525" mass="53848">MTDTSARAAGLAGAGLALASAVLAVGALLGTDVGYRWQRWQLDGQDLEQRALAVALVVACAGVLLALAVSAAYAGRGAAGRGLAWVVLVFLALALPFTVPRMLGTWGRLPADAAYLGNRIPLLGWAAGLLVAGAVLAAVALPRRAGPVPGGRLRALLAGLAVGTAVAATAVAVTPADAVDATTAASAAPGPVPDLPSRQTWRRAGDEPVINLKPAGTGVVVLTGSGVTAVDGTTGTERWHYRRTDLPAGRAPLPDYGNRLWVFDEGRVVVADIGARLHGFDALTGELLWRDEGALPWDTGWQAAGPVLVTAGERAHTAVSARSGEQVWRWDVPAGCAARRGVGGADVVVAELTCGERVALVALDPATGTERWRRDGRIGTPATAPGAVLVDGSFVDSRTGRALGPVPEGFEPDSVDPASGQVLSFGRRASLYQVPEPVPRWSHERDTLSVLYPAVNVAWLPATLAAVDFGTCGDRAAAVALFDRATGAAAGRLPCLPAHREPPVLVAARGALVVLLEDGELAGFA</sequence>